<accession>A0A2A2HC79</accession>
<dbReference type="AlphaFoldDB" id="A0A2A2HC79"/>
<dbReference type="PANTHER" id="PTHR40696">
    <property type="entry name" value="DUF371 FAMILY PROTEIN"/>
    <property type="match status" value="1"/>
</dbReference>
<protein>
    <recommendedName>
        <fullName evidence="5">DUF371 domain-containing protein</fullName>
    </recommendedName>
</protein>
<comment type="caution">
    <text evidence="1">The sequence shown here is derived from an EMBL/GenBank/DDBJ whole genome shotgun (WGS) entry which is preliminary data.</text>
</comment>
<reference evidence="1 3" key="2">
    <citation type="journal article" date="2017" name="BMC Genomics">
        <title>Genomic analysis of methanogenic archaea reveals a shift towards energy conservation.</title>
        <authorList>
            <person name="Gilmore S.P."/>
            <person name="Henske J.K."/>
            <person name="Sexton J.A."/>
            <person name="Solomon K.V."/>
            <person name="Seppala S."/>
            <person name="Yoo J.I."/>
            <person name="Huyett L.M."/>
            <person name="Pressman A."/>
            <person name="Cogan J.Z."/>
            <person name="Kivenson V."/>
            <person name="Peng X."/>
            <person name="Tan Y."/>
            <person name="Valentine D.L."/>
            <person name="O'Malley M.A."/>
        </authorList>
    </citation>
    <scope>NUCLEOTIDE SEQUENCE [LARGE SCALE GENOMIC DNA]</scope>
    <source>
        <strain evidence="1 3">1R-7</strain>
    </source>
</reference>
<organism evidence="1 3">
    <name type="scientific">Methanosphaera cuniculi</name>
    <dbReference type="NCBI Taxonomy" id="1077256"/>
    <lineage>
        <taxon>Archaea</taxon>
        <taxon>Methanobacteriati</taxon>
        <taxon>Methanobacteriota</taxon>
        <taxon>Methanomada group</taxon>
        <taxon>Methanobacteria</taxon>
        <taxon>Methanobacteriales</taxon>
        <taxon>Methanobacteriaceae</taxon>
        <taxon>Methanosphaera</taxon>
    </lineage>
</organism>
<evidence type="ECO:0000313" key="2">
    <source>
        <dbReference type="EMBL" id="PWL08908.1"/>
    </source>
</evidence>
<dbReference type="RefSeq" id="WP_095608941.1">
    <property type="nucleotide sequence ID" value="NZ_LMVN01000023.1"/>
</dbReference>
<dbReference type="OrthoDB" id="9265at2157"/>
<name>A0A2A2HC79_9EURY</name>
<gene>
    <name evidence="1" type="ORF">ASJ82_01965</name>
    <name evidence="2" type="ORF">MSCUN_01740</name>
</gene>
<dbReference type="InterPro" id="IPR023131">
    <property type="entry name" value="Mth639-like_dom_sf"/>
</dbReference>
<evidence type="ECO:0000313" key="3">
    <source>
        <dbReference type="Proteomes" id="UP000217528"/>
    </source>
</evidence>
<dbReference type="EMBL" id="LWMS01000005">
    <property type="protein sequence ID" value="PWL08908.1"/>
    <property type="molecule type" value="Genomic_DNA"/>
</dbReference>
<evidence type="ECO:0000313" key="4">
    <source>
        <dbReference type="Proteomes" id="UP000246004"/>
    </source>
</evidence>
<keyword evidence="3" id="KW-1185">Reference proteome</keyword>
<dbReference type="Proteomes" id="UP000217528">
    <property type="component" value="Unassembled WGS sequence"/>
</dbReference>
<dbReference type="EMBL" id="LMVN01000023">
    <property type="protein sequence ID" value="PAV07019.1"/>
    <property type="molecule type" value="Genomic_DNA"/>
</dbReference>
<reference evidence="2 4" key="1">
    <citation type="submission" date="2016-04" db="EMBL/GenBank/DDBJ databases">
        <title>Genome sequence of Methanosphaera cuniculi DSM 4103.</title>
        <authorList>
            <person name="Poehlein A."/>
            <person name="Seedorf H."/>
            <person name="Daniel R."/>
        </authorList>
    </citation>
    <scope>NUCLEOTIDE SEQUENCE [LARGE SCALE GENOMIC DNA]</scope>
    <source>
        <strain evidence="2 4">DSM 4103</strain>
    </source>
</reference>
<sequence>MEYSFKAYGHENVLSKHKSTFEITTDEHLTLRGDCIIGTSSDTTLNDFPEELREKIMTDDTKIEIILKTPNATDTIIGYGSSDLTLTHPSDMVCRKSDFTCNRTLMIKSDKAACDFKSELIDDLKNKCEMIVTIKV</sequence>
<evidence type="ECO:0008006" key="5">
    <source>
        <dbReference type="Google" id="ProtNLM"/>
    </source>
</evidence>
<proteinExistence type="predicted"/>
<dbReference type="InterPro" id="IPR007171">
    <property type="entry name" value="DUF371"/>
</dbReference>
<dbReference type="PANTHER" id="PTHR40696:SF1">
    <property type="entry name" value="DUF371 DOMAIN-CONTAINING PROTEIN"/>
    <property type="match status" value="1"/>
</dbReference>
<evidence type="ECO:0000313" key="1">
    <source>
        <dbReference type="EMBL" id="PAV07019.1"/>
    </source>
</evidence>
<dbReference type="Proteomes" id="UP000246004">
    <property type="component" value="Unassembled WGS sequence"/>
</dbReference>
<dbReference type="Gene3D" id="2.60.120.630">
    <property type="entry name" value="mth639 domain like"/>
    <property type="match status" value="1"/>
</dbReference>
<dbReference type="Pfam" id="PF04027">
    <property type="entry name" value="DUF371"/>
    <property type="match status" value="1"/>
</dbReference>